<dbReference type="PROSITE" id="PS50983">
    <property type="entry name" value="FE_B12_PBP"/>
    <property type="match status" value="1"/>
</dbReference>
<dbReference type="InterPro" id="IPR039426">
    <property type="entry name" value="TonB-dep_rcpt-like"/>
</dbReference>
<reference evidence="15 16" key="1">
    <citation type="journal article" date="2016" name="Biochim. Biophys. Acta">
        <title>Characterization of red-shifted phycobilisomes isolated from the chlorophyll f-containing cyanobacterium Halomicronema hongdechloris.</title>
        <authorList>
            <person name="Li Y."/>
            <person name="Lin Y."/>
            <person name="Garvey C.J."/>
            <person name="Birch D."/>
            <person name="Corkery R.W."/>
            <person name="Loughlin P.C."/>
            <person name="Scheer H."/>
            <person name="Willows R.D."/>
            <person name="Chen M."/>
        </authorList>
    </citation>
    <scope>NUCLEOTIDE SEQUENCE [LARGE SCALE GENOMIC DNA]</scope>
    <source>
        <strain evidence="15 16">C2206</strain>
    </source>
</reference>
<name>A0A1Z3HGV2_9CYAN</name>
<dbReference type="InterPro" id="IPR012910">
    <property type="entry name" value="Plug_dom"/>
</dbReference>
<dbReference type="InterPro" id="IPR002491">
    <property type="entry name" value="ABC_transptr_periplasmic_BD"/>
</dbReference>
<evidence type="ECO:0000256" key="13">
    <source>
        <dbReference type="SAM" id="SignalP"/>
    </source>
</evidence>
<evidence type="ECO:0000256" key="2">
    <source>
        <dbReference type="ARBA" id="ARBA00022448"/>
    </source>
</evidence>
<keyword evidence="5 13" id="KW-0732">Signal</keyword>
<evidence type="ECO:0000256" key="7">
    <source>
        <dbReference type="ARBA" id="ARBA00023136"/>
    </source>
</evidence>
<dbReference type="Pfam" id="PF07715">
    <property type="entry name" value="Plug"/>
    <property type="match status" value="1"/>
</dbReference>
<dbReference type="Gene3D" id="3.40.50.1980">
    <property type="entry name" value="Nitrogenase molybdenum iron protein domain"/>
    <property type="match status" value="1"/>
</dbReference>
<feature type="domain" description="Fe/B12 periplasmic-binding" evidence="14">
    <location>
        <begin position="915"/>
        <end position="996"/>
    </location>
</feature>
<dbReference type="GO" id="GO:0044718">
    <property type="term" value="P:siderophore transmembrane transport"/>
    <property type="evidence" value="ECO:0007669"/>
    <property type="project" value="TreeGrafter"/>
</dbReference>
<dbReference type="GO" id="GO:0015344">
    <property type="term" value="F:siderophore uptake transmembrane transporter activity"/>
    <property type="evidence" value="ECO:0007669"/>
    <property type="project" value="TreeGrafter"/>
</dbReference>
<proteinExistence type="inferred from homology"/>
<dbReference type="GO" id="GO:0009279">
    <property type="term" value="C:cell outer membrane"/>
    <property type="evidence" value="ECO:0007669"/>
    <property type="project" value="UniProtKB-SubCell"/>
</dbReference>
<keyword evidence="3 10" id="KW-1134">Transmembrane beta strand</keyword>
<dbReference type="Proteomes" id="UP000191901">
    <property type="component" value="Chromosome"/>
</dbReference>
<dbReference type="SUPFAM" id="SSF53807">
    <property type="entry name" value="Helical backbone' metal receptor"/>
    <property type="match status" value="1"/>
</dbReference>
<dbReference type="PANTHER" id="PTHR30069:SF29">
    <property type="entry name" value="HEMOGLOBIN AND HEMOGLOBIN-HAPTOGLOBIN-BINDING PROTEIN 1-RELATED"/>
    <property type="match status" value="1"/>
</dbReference>
<evidence type="ECO:0000256" key="12">
    <source>
        <dbReference type="SAM" id="MobiDB-lite"/>
    </source>
</evidence>
<dbReference type="Gene3D" id="2.40.170.20">
    <property type="entry name" value="TonB-dependent receptor, beta-barrel domain"/>
    <property type="match status" value="1"/>
</dbReference>
<dbReference type="Gene3D" id="2.170.130.10">
    <property type="entry name" value="TonB-dependent receptor, plug domain"/>
    <property type="match status" value="1"/>
</dbReference>
<organism evidence="15 16">
    <name type="scientific">Halomicronema hongdechloris C2206</name>
    <dbReference type="NCBI Taxonomy" id="1641165"/>
    <lineage>
        <taxon>Bacteria</taxon>
        <taxon>Bacillati</taxon>
        <taxon>Cyanobacteriota</taxon>
        <taxon>Cyanophyceae</taxon>
        <taxon>Nodosilineales</taxon>
        <taxon>Nodosilineaceae</taxon>
        <taxon>Halomicronema</taxon>
    </lineage>
</organism>
<dbReference type="InterPro" id="IPR037066">
    <property type="entry name" value="Plug_dom_sf"/>
</dbReference>
<evidence type="ECO:0000256" key="4">
    <source>
        <dbReference type="ARBA" id="ARBA00022692"/>
    </source>
</evidence>
<evidence type="ECO:0000256" key="5">
    <source>
        <dbReference type="ARBA" id="ARBA00022729"/>
    </source>
</evidence>
<accession>A0A1Z3HGV2</accession>
<evidence type="ECO:0000256" key="6">
    <source>
        <dbReference type="ARBA" id="ARBA00023077"/>
    </source>
</evidence>
<dbReference type="OrthoDB" id="492319at2"/>
<protein>
    <submittedName>
        <fullName evidence="15">TonB-dependent siderophore receptor</fullName>
    </submittedName>
</protein>
<evidence type="ECO:0000259" key="14">
    <source>
        <dbReference type="PROSITE" id="PS50983"/>
    </source>
</evidence>
<dbReference type="InterPro" id="IPR000531">
    <property type="entry name" value="Beta-barrel_TonB"/>
</dbReference>
<feature type="region of interest" description="Disordered" evidence="12">
    <location>
        <begin position="27"/>
        <end position="114"/>
    </location>
</feature>
<keyword evidence="9 10" id="KW-0998">Cell outer membrane</keyword>
<dbReference type="PANTHER" id="PTHR30069">
    <property type="entry name" value="TONB-DEPENDENT OUTER MEMBRANE RECEPTOR"/>
    <property type="match status" value="1"/>
</dbReference>
<evidence type="ECO:0000313" key="16">
    <source>
        <dbReference type="Proteomes" id="UP000191901"/>
    </source>
</evidence>
<dbReference type="AlphaFoldDB" id="A0A1Z3HGV2"/>
<feature type="signal peptide" evidence="13">
    <location>
        <begin position="1"/>
        <end position="23"/>
    </location>
</feature>
<dbReference type="CDD" id="cd01347">
    <property type="entry name" value="ligand_gated_channel"/>
    <property type="match status" value="1"/>
</dbReference>
<dbReference type="Pfam" id="PF00593">
    <property type="entry name" value="TonB_dep_Rec_b-barrel"/>
    <property type="match status" value="1"/>
</dbReference>
<keyword evidence="7 10" id="KW-0472">Membrane</keyword>
<keyword evidence="2 10" id="KW-0813">Transport</keyword>
<evidence type="ECO:0000256" key="11">
    <source>
        <dbReference type="RuleBase" id="RU003357"/>
    </source>
</evidence>
<evidence type="ECO:0000313" key="15">
    <source>
        <dbReference type="EMBL" id="ASC69533.1"/>
    </source>
</evidence>
<dbReference type="PROSITE" id="PS52016">
    <property type="entry name" value="TONB_DEPENDENT_REC_3"/>
    <property type="match status" value="1"/>
</dbReference>
<keyword evidence="6 11" id="KW-0798">TonB box</keyword>
<evidence type="ECO:0000256" key="10">
    <source>
        <dbReference type="PROSITE-ProRule" id="PRU01360"/>
    </source>
</evidence>
<feature type="chain" id="PRO_5012328519" evidence="13">
    <location>
        <begin position="24"/>
        <end position="996"/>
    </location>
</feature>
<keyword evidence="8 15" id="KW-0675">Receptor</keyword>
<evidence type="ECO:0000256" key="1">
    <source>
        <dbReference type="ARBA" id="ARBA00004571"/>
    </source>
</evidence>
<dbReference type="RefSeq" id="WP_088428949.1">
    <property type="nucleotide sequence ID" value="NZ_CP021983.2"/>
</dbReference>
<evidence type="ECO:0000256" key="8">
    <source>
        <dbReference type="ARBA" id="ARBA00023170"/>
    </source>
</evidence>
<keyword evidence="4 10" id="KW-0812">Transmembrane</keyword>
<evidence type="ECO:0000256" key="3">
    <source>
        <dbReference type="ARBA" id="ARBA00022452"/>
    </source>
</evidence>
<dbReference type="KEGG" id="hhg:XM38_004600"/>
<dbReference type="InterPro" id="IPR036942">
    <property type="entry name" value="Beta-barrel_TonB_sf"/>
</dbReference>
<dbReference type="SUPFAM" id="SSF56935">
    <property type="entry name" value="Porins"/>
    <property type="match status" value="1"/>
</dbReference>
<comment type="similarity">
    <text evidence="10 11">Belongs to the TonB-dependent receptor family.</text>
</comment>
<dbReference type="EMBL" id="CP021983">
    <property type="protein sequence ID" value="ASC69533.1"/>
    <property type="molecule type" value="Genomic_DNA"/>
</dbReference>
<evidence type="ECO:0000256" key="9">
    <source>
        <dbReference type="ARBA" id="ARBA00023237"/>
    </source>
</evidence>
<sequence length="996" mass="108247">MKHTWMPLLTVAATGLVLPPAFADALSSMPVSSDEPSAASGDRAIAPAHSSDAGDGISGDATPVSTDAADLQSVPQSPSADRPRDDQLSLTPVRDTGPTAGTIAQTEEDEADAEEAPAALRINVTERILNQPVYTPFRRQGTVQEASRPVYVINREQIEAQGARTVDEALRYLPGILSEGTTGGRLGSLSGQFIRGSSSSQTLILLDGRPINEIGATGAFDLSNFTTDAVERIEVLPGGGSVLYGSNAIGGVINIITRRPLQAAGLETAAQASVGRFGFNDQVIQLRGTAEQGSWRVGYNRTAAENDFPFSLTTTDVEDTRSNADVLYNNVNVSLVGDLDARSQLRFGLLYLSKDLGIPGGVPVPGSISGGFNALTEDDRQYSENWLMDITFESALGQGDDSRLTARVYADLVDLTFTDAVADTPFELPSQSVTEQTSLGGQLQHAWQFTSHQNLTYGVDYRNVQAQRTTLNLTTDQRTEDYSDTITQVGLFARYQVDFTPRITANLGIRQDFNDLAAGSFTSFNLGTRVAVTETTSLRANFARNFRVPTLADLFFEPFNNPDLSPESGLSADVGIDQELGDRGLLRVTVYWSDIEDAISFDLATFTPQNIGRVRSIGIESELNYQLFKNVFAFANYTWNDPEILAGPNPDNDGNAVPFTHADSWNLGVAYESAQGLYAALFLHSISDVFVDRGNQESLDGRTTVDVKLRVPLGESFSVNASVNNLFDTQFEEFPGFQGWAAMFRWDCEARFNGSPRSWVSSGCPLISSESGARPSHLLVDLTRTHKMVNCWETVIQPPPGPLRRTVLLGALVVGLLGGCQDASGPTAAERSPAEATDSECVQAYDPDRDYFPDKVDLEYARGFSVTYHGHYKVVTVTHPWKNADTQFQYLLVQCGTPPPAGFEQAQVVDIPVNRVVALSTTHLPHFDRLHEVEALIGVGQFQQVNTPSVRRQIDQGQLQEFNSGNVLNWERLVEAAPDLVMAFATGEGDRDRYPA</sequence>
<keyword evidence="16" id="KW-1185">Reference proteome</keyword>
<gene>
    <name evidence="15" type="ORF">XM38_004600</name>
</gene>
<comment type="subcellular location">
    <subcellularLocation>
        <location evidence="1 10">Cell outer membrane</location>
        <topology evidence="1 10">Multi-pass membrane protein</topology>
    </subcellularLocation>
</comment>